<accession>A4BQQ3</accession>
<feature type="domain" description="Calx-beta" evidence="4">
    <location>
        <begin position="225"/>
        <end position="327"/>
    </location>
</feature>
<dbReference type="SMART" id="SM00237">
    <property type="entry name" value="Calx_beta"/>
    <property type="match status" value="13"/>
</dbReference>
<organism evidence="5 6">
    <name type="scientific">Nitrococcus mobilis Nb-231</name>
    <dbReference type="NCBI Taxonomy" id="314278"/>
    <lineage>
        <taxon>Bacteria</taxon>
        <taxon>Pseudomonadati</taxon>
        <taxon>Pseudomonadota</taxon>
        <taxon>Gammaproteobacteria</taxon>
        <taxon>Chromatiales</taxon>
        <taxon>Ectothiorhodospiraceae</taxon>
        <taxon>Nitrococcus</taxon>
    </lineage>
</organism>
<feature type="domain" description="Calx-beta" evidence="4">
    <location>
        <begin position="695"/>
        <end position="797"/>
    </location>
</feature>
<dbReference type="STRING" id="314278.NB231_05931"/>
<protein>
    <submittedName>
        <fullName evidence="5">Cadherin domain/calx-beta domain protein</fullName>
    </submittedName>
</protein>
<dbReference type="SUPFAM" id="SSF141072">
    <property type="entry name" value="CalX-like"/>
    <property type="match status" value="14"/>
</dbReference>
<feature type="domain" description="Calx-beta" evidence="4">
    <location>
        <begin position="578"/>
        <end position="681"/>
    </location>
</feature>
<dbReference type="RefSeq" id="WP_005000516.1">
    <property type="nucleotide sequence ID" value="NZ_CH672427.1"/>
</dbReference>
<dbReference type="InterPro" id="IPR003644">
    <property type="entry name" value="Calx_beta"/>
</dbReference>
<dbReference type="PANTHER" id="PTHR46682:SF1">
    <property type="entry name" value="ADHESION G-PROTEIN COUPLED RECEPTOR V1"/>
    <property type="match status" value="1"/>
</dbReference>
<dbReference type="InterPro" id="IPR026919">
    <property type="entry name" value="ADGRV1"/>
</dbReference>
<evidence type="ECO:0000313" key="5">
    <source>
        <dbReference type="EMBL" id="EAR21903.1"/>
    </source>
</evidence>
<feature type="domain" description="Calx-beta" evidence="4">
    <location>
        <begin position="813"/>
        <end position="917"/>
    </location>
</feature>
<evidence type="ECO:0000259" key="4">
    <source>
        <dbReference type="SMART" id="SM00237"/>
    </source>
</evidence>
<feature type="domain" description="Calx-beta" evidence="4">
    <location>
        <begin position="108"/>
        <end position="211"/>
    </location>
</feature>
<dbReference type="GO" id="GO:0016020">
    <property type="term" value="C:membrane"/>
    <property type="evidence" value="ECO:0007669"/>
    <property type="project" value="InterPro"/>
</dbReference>
<feature type="domain" description="Calx-beta" evidence="4">
    <location>
        <begin position="1181"/>
        <end position="1289"/>
    </location>
</feature>
<dbReference type="Proteomes" id="UP000003374">
    <property type="component" value="Unassembled WGS sequence"/>
</dbReference>
<dbReference type="InterPro" id="IPR038081">
    <property type="entry name" value="CalX-like_sf"/>
</dbReference>
<keyword evidence="2" id="KW-0677">Repeat</keyword>
<proteinExistence type="predicted"/>
<reference evidence="5 6" key="1">
    <citation type="submission" date="2006-02" db="EMBL/GenBank/DDBJ databases">
        <authorList>
            <person name="Waterbury J."/>
            <person name="Ferriera S."/>
            <person name="Johnson J."/>
            <person name="Kravitz S."/>
            <person name="Halpern A."/>
            <person name="Remington K."/>
            <person name="Beeson K."/>
            <person name="Tran B."/>
            <person name="Rogers Y.-H."/>
            <person name="Friedman R."/>
            <person name="Venter J.C."/>
        </authorList>
    </citation>
    <scope>NUCLEOTIDE SEQUENCE [LARGE SCALE GENOMIC DNA]</scope>
    <source>
        <strain evidence="5 6">Nb-231</strain>
    </source>
</reference>
<dbReference type="HOGENOM" id="CLU_235661_0_0_6"/>
<gene>
    <name evidence="5" type="ORF">NB231_05931</name>
</gene>
<evidence type="ECO:0000313" key="6">
    <source>
        <dbReference type="Proteomes" id="UP000003374"/>
    </source>
</evidence>
<feature type="domain" description="Calx-beta" evidence="4">
    <location>
        <begin position="1058"/>
        <end position="1167"/>
    </location>
</feature>
<feature type="domain" description="Calx-beta" evidence="4">
    <location>
        <begin position="1548"/>
        <end position="1655"/>
    </location>
</feature>
<dbReference type="Pfam" id="PF03160">
    <property type="entry name" value="Calx-beta"/>
    <property type="match status" value="13"/>
</dbReference>
<keyword evidence="3" id="KW-0106">Calcium</keyword>
<sequence length="1908" mass="194725">MADPIITISSGQAIENGTIQFEVTLSEPATQAVTVELRTLEGAGTALGDRVDFNEAFSTVRINAGETSTTFGIRSLADNLTEADESVVVELFNPTNAVFPDDAGALRATGVILDDDGTGAKRALFVSPVQLVEGDDGSQQAVFEVTLSRPSDTAITLDYTTADGSAQAGTDYQALADSLTFAPGETMKAVAVPLIGDTVAEANEFFNLVFTPTAAIANGVEGAVGKAVILDDDTSAALPEISIQGGQAIENGTIQFEVTLSEPATQAVTVELRTLEGAGTALGDRVDFNEAFSTVRINAGETSTTFGIRSLADNLTEADESVVVELFNPTNAVFPDDAGALRATGVILDDDGTGAKRALFVSPVQLVEGDDGSQQAVFEVTLSRPSDTAITLDYTTADGSAQAGTDYQALADSLTFAPGETMKAVAVPLIGDTVAEANEFFNLVFTPTAAIANGVEGAVGKAVILDDDTSAALPEISIQGGQAIENGTIQFEVTLSEPATQAVTVELRTLEGAGTALGDRVDFNEAFSTVRINAGETSTTFGIRSLADNLTEADESVVVELFNPTNAVFPDDAGALRATGVILDDDGTGAKRALFVSPVQLVEGDDGSQQAVFEVTLSRPSDTAITLDYTTADGSAQAGTDYQALADSLTFAPGETMKAVAVPLIGDTVAEANEFFNLVFTPTAAIANGVEGAVGKAVILDDDTSAALPEISIQGGQAIENGTIQFEVTLSEPATQAVTVELRTLEGAGTALGDRVDFNEAFSTVRINAGETSTTFGIRSLADNLTEADESVVVELFNPTNAVFPDGVKTLQATGIILDDDGTNNKLGLFVENAQIVEGADGVTREVAVPIVLSRPADQELTLNFTTADGEATAGQDYTQTSGSVTFAPGETMKAAFVPILGDSVEEPNENFTLTVTPTAEIANGSDGATGTVTIIDGDVGPTPEKPVLALEAVNADQPEGNTGTTPFTFQVTRSGDLSAASTVAFAVTGTSADPAQADDFAGATLPSGVVNFAAGESEQIITVNVAGDTVVENDEGFTVSLSDPSDDTVIDANNNTANGVIRNDDGEQPPVVAIEAVDADQPEGDADTTAFTFRVTRSGDLSAASTVAFAVTGSGADPAQADDFAGATLPSGVVNFAAGESEQIITVDVAGDTVVENDEGFTVSLSDPTDATIDADNASAAGIIRDDDGGLPVVALEAVNADQPEGDTDTTAFTFQLTRSGDLSAASTVAFAVTGSGADPAQADDFAGATLPSGVVNFAAGESEQIVTVDVAGDTVVENDEGFTVSLSDPTDATIDADNASAAGIIRDDDGGLPVVALEAVNADQPEGDADTTAFTFRVTRSGDLSAASTVAFAVTGSGADPAQADDFAGATLPSGVVNFAAGESEQIVTVNVAGDTVFENDEGFTVSLSDPTDATIDADNASAAGLIRDDDGETVVALEAVNADQPEGDADTTAFTFRVTRSGDLSAASTVAFAVTGSGADPAQADDFAGATLPSGVVNFAAGESEQIIIVNVAGDTVPENDEGFTVTLSDPTDATIDADNANAAGLIRNEDPQPPTVVALEAVNADQTEGDTDTTAFTFRVTRSGDLSAASTVAFAVTGSGADPAQADDFAGATLPSGGVNFAAGESEQIITVNVAGDTVFENDEEFTVTLSDPTDATLDADNASAAGIIRNDDPENEGFSIRLGDAPVRVSRATRDAWEKAWTDPDDRVDITHKADLTDGNESYTDVLFQSSGSGSLAGGDIAAGDLGVSGQTLQTSAIRQEIDGTEGLRFELNQEATEFRFGVSRLFTDDEGTGFTEAGRVQLLNDAGELVAEEFFFADNAAGTQEAAVSAPQGFTQAVFSAGAFDGNAFVFGAYGNGTGDGFGSESFADGGKQHGSDYAVDFVEFEALPIVGVGSDPGAGVV</sequence>
<feature type="domain" description="Calx-beta" evidence="4">
    <location>
        <begin position="1425"/>
        <end position="1532"/>
    </location>
</feature>
<dbReference type="GO" id="GO:0004930">
    <property type="term" value="F:G protein-coupled receptor activity"/>
    <property type="evidence" value="ECO:0007669"/>
    <property type="project" value="InterPro"/>
</dbReference>
<feature type="domain" description="Calx-beta" evidence="4">
    <location>
        <begin position="1303"/>
        <end position="1411"/>
    </location>
</feature>
<feature type="domain" description="Calx-beta" evidence="4">
    <location>
        <begin position="343"/>
        <end position="446"/>
    </location>
</feature>
<feature type="domain" description="Calx-beta" evidence="4">
    <location>
        <begin position="931"/>
        <end position="1043"/>
    </location>
</feature>
<evidence type="ECO:0000256" key="3">
    <source>
        <dbReference type="ARBA" id="ARBA00022837"/>
    </source>
</evidence>
<keyword evidence="6" id="KW-1185">Reference proteome</keyword>
<dbReference type="PANTHER" id="PTHR46682">
    <property type="entry name" value="ADHESION G-PROTEIN COUPLED RECEPTOR V1"/>
    <property type="match status" value="1"/>
</dbReference>
<feature type="domain" description="Calx-beta" evidence="4">
    <location>
        <begin position="460"/>
        <end position="562"/>
    </location>
</feature>
<dbReference type="eggNOG" id="COG2373">
    <property type="taxonomic scope" value="Bacteria"/>
</dbReference>
<dbReference type="OrthoDB" id="7486720at2"/>
<dbReference type="Gene3D" id="2.60.40.2030">
    <property type="match status" value="14"/>
</dbReference>
<comment type="caution">
    <text evidence="5">The sequence shown here is derived from an EMBL/GenBank/DDBJ whole genome shotgun (WGS) entry which is preliminary data.</text>
</comment>
<evidence type="ECO:0000256" key="1">
    <source>
        <dbReference type="ARBA" id="ARBA00022729"/>
    </source>
</evidence>
<name>A4BQQ3_9GAMM</name>
<evidence type="ECO:0000256" key="2">
    <source>
        <dbReference type="ARBA" id="ARBA00022737"/>
    </source>
</evidence>
<keyword evidence="1" id="KW-0732">Signal</keyword>
<dbReference type="EMBL" id="AAOF01000005">
    <property type="protein sequence ID" value="EAR21903.1"/>
    <property type="molecule type" value="Genomic_DNA"/>
</dbReference>